<organism evidence="2 3">
    <name type="scientific">Penstemon smallii</name>
    <dbReference type="NCBI Taxonomy" id="265156"/>
    <lineage>
        <taxon>Eukaryota</taxon>
        <taxon>Viridiplantae</taxon>
        <taxon>Streptophyta</taxon>
        <taxon>Embryophyta</taxon>
        <taxon>Tracheophyta</taxon>
        <taxon>Spermatophyta</taxon>
        <taxon>Magnoliopsida</taxon>
        <taxon>eudicotyledons</taxon>
        <taxon>Gunneridae</taxon>
        <taxon>Pentapetalae</taxon>
        <taxon>asterids</taxon>
        <taxon>lamiids</taxon>
        <taxon>Lamiales</taxon>
        <taxon>Plantaginaceae</taxon>
        <taxon>Cheloneae</taxon>
        <taxon>Penstemon</taxon>
    </lineage>
</organism>
<dbReference type="PANTHER" id="PTHR33130">
    <property type="entry name" value="PUTATIVE (DUF1639)-RELATED"/>
    <property type="match status" value="1"/>
</dbReference>
<dbReference type="InterPro" id="IPR012438">
    <property type="entry name" value="DUF1639"/>
</dbReference>
<feature type="compositionally biased region" description="Basic and acidic residues" evidence="1">
    <location>
        <begin position="97"/>
        <end position="106"/>
    </location>
</feature>
<feature type="region of interest" description="Disordered" evidence="1">
    <location>
        <begin position="96"/>
        <end position="127"/>
    </location>
</feature>
<dbReference type="EMBL" id="JBJXBP010000008">
    <property type="protein sequence ID" value="KAL3814989.1"/>
    <property type="molecule type" value="Genomic_DNA"/>
</dbReference>
<evidence type="ECO:0000313" key="3">
    <source>
        <dbReference type="Proteomes" id="UP001634393"/>
    </source>
</evidence>
<evidence type="ECO:0000256" key="1">
    <source>
        <dbReference type="SAM" id="MobiDB-lite"/>
    </source>
</evidence>
<evidence type="ECO:0000313" key="2">
    <source>
        <dbReference type="EMBL" id="KAL3814989.1"/>
    </source>
</evidence>
<dbReference type="Pfam" id="PF07797">
    <property type="entry name" value="DUF1639"/>
    <property type="match status" value="1"/>
</dbReference>
<accession>A0ABD3RPW0</accession>
<keyword evidence="3" id="KW-1185">Reference proteome</keyword>
<proteinExistence type="predicted"/>
<dbReference type="PANTHER" id="PTHR33130:SF40">
    <property type="entry name" value="CHROMOGRANIN (DUF1639)"/>
    <property type="match status" value="1"/>
</dbReference>
<protein>
    <submittedName>
        <fullName evidence="2">Uncharacterized protein</fullName>
    </submittedName>
</protein>
<comment type="caution">
    <text evidence="2">The sequence shown here is derived from an EMBL/GenBank/DDBJ whole genome shotgun (WGS) entry which is preliminary data.</text>
</comment>
<gene>
    <name evidence="2" type="ORF">ACJIZ3_016257</name>
</gene>
<dbReference type="Proteomes" id="UP001634393">
    <property type="component" value="Unassembled WGS sequence"/>
</dbReference>
<name>A0ABD3RPW0_9LAMI</name>
<sequence>MSSLGSSIPNQLPNLEWQTVVHPETKNLENKDCEKKVTEVEEKYFETTKSSFIKENENIKLSQDNKAINIGEKATDDKTYKRWNLRDRKSIRLPKSANEKWEENDKQPTVTKKSGKGKTVKEEDKNKPQLPNFTLALKLEEISEDIFAMTGNLPSKKMRTRSKNVQRNIDLIYPGGSLEVITVHKYKVSENTRKAKYTY</sequence>
<dbReference type="AlphaFoldDB" id="A0ABD3RPW0"/>
<reference evidence="2 3" key="1">
    <citation type="submission" date="2024-12" db="EMBL/GenBank/DDBJ databases">
        <title>The unique morphological basis and parallel evolutionary history of personate flowers in Penstemon.</title>
        <authorList>
            <person name="Depatie T.H."/>
            <person name="Wessinger C.A."/>
        </authorList>
    </citation>
    <scope>NUCLEOTIDE SEQUENCE [LARGE SCALE GENOMIC DNA]</scope>
    <source>
        <strain evidence="2">WTNN_2</strain>
        <tissue evidence="2">Leaf</tissue>
    </source>
</reference>